<protein>
    <submittedName>
        <fullName evidence="2">Uncharacterized protein</fullName>
    </submittedName>
</protein>
<dbReference type="Proteomes" id="UP001583177">
    <property type="component" value="Unassembled WGS sequence"/>
</dbReference>
<evidence type="ECO:0000313" key="3">
    <source>
        <dbReference type="Proteomes" id="UP001583177"/>
    </source>
</evidence>
<keyword evidence="3" id="KW-1185">Reference proteome</keyword>
<evidence type="ECO:0000313" key="2">
    <source>
        <dbReference type="EMBL" id="KAL1875782.1"/>
    </source>
</evidence>
<dbReference type="EMBL" id="JAWRVE010000018">
    <property type="protein sequence ID" value="KAL1875782.1"/>
    <property type="molecule type" value="Genomic_DNA"/>
</dbReference>
<proteinExistence type="predicted"/>
<gene>
    <name evidence="2" type="ORF">Daus18300_002973</name>
</gene>
<feature type="region of interest" description="Disordered" evidence="1">
    <location>
        <begin position="1"/>
        <end position="67"/>
    </location>
</feature>
<sequence>MDSIKNAAENKLGKDSQPGNNVERSADNAVNEQVDNAAGQAGVPGSANNTINDAVDKKVNEEIPGGN</sequence>
<name>A0ABR3XJU5_9PEZI</name>
<organism evidence="2 3">
    <name type="scientific">Diaporthe australafricana</name>
    <dbReference type="NCBI Taxonomy" id="127596"/>
    <lineage>
        <taxon>Eukaryota</taxon>
        <taxon>Fungi</taxon>
        <taxon>Dikarya</taxon>
        <taxon>Ascomycota</taxon>
        <taxon>Pezizomycotina</taxon>
        <taxon>Sordariomycetes</taxon>
        <taxon>Sordariomycetidae</taxon>
        <taxon>Diaporthales</taxon>
        <taxon>Diaporthaceae</taxon>
        <taxon>Diaporthe</taxon>
    </lineage>
</organism>
<reference evidence="2 3" key="1">
    <citation type="journal article" date="2024" name="IMA Fungus">
        <title>IMA Genome - F19 : A genome assembly and annotation guide to empower mycologists, including annotated draft genome sequences of Ceratocystis pirilliformis, Diaporthe australafricana, Fusarium ophioides, Paecilomyces lecythidis, and Sporothrix stenoceras.</title>
        <authorList>
            <person name="Aylward J."/>
            <person name="Wilson A.M."/>
            <person name="Visagie C.M."/>
            <person name="Spraker J."/>
            <person name="Barnes I."/>
            <person name="Buitendag C."/>
            <person name="Ceriani C."/>
            <person name="Del Mar Angel L."/>
            <person name="du Plessis D."/>
            <person name="Fuchs T."/>
            <person name="Gasser K."/>
            <person name="Kramer D."/>
            <person name="Li W."/>
            <person name="Munsamy K."/>
            <person name="Piso A."/>
            <person name="Price J.L."/>
            <person name="Sonnekus B."/>
            <person name="Thomas C."/>
            <person name="van der Nest A."/>
            <person name="van Dijk A."/>
            <person name="van Heerden A."/>
            <person name="van Vuuren N."/>
            <person name="Yilmaz N."/>
            <person name="Duong T.A."/>
            <person name="van der Merwe N.A."/>
            <person name="Wingfield M.J."/>
            <person name="Wingfield B.D."/>
        </authorList>
    </citation>
    <scope>NUCLEOTIDE SEQUENCE [LARGE SCALE GENOMIC DNA]</scope>
    <source>
        <strain evidence="2 3">CMW 18300</strain>
    </source>
</reference>
<accession>A0ABR3XJU5</accession>
<comment type="caution">
    <text evidence="2">The sequence shown here is derived from an EMBL/GenBank/DDBJ whole genome shotgun (WGS) entry which is preliminary data.</text>
</comment>
<evidence type="ECO:0000256" key="1">
    <source>
        <dbReference type="SAM" id="MobiDB-lite"/>
    </source>
</evidence>
<feature type="compositionally biased region" description="Polar residues" evidence="1">
    <location>
        <begin position="17"/>
        <end position="34"/>
    </location>
</feature>